<keyword evidence="8" id="KW-1185">Reference proteome</keyword>
<sequence>MLSLIRLRPSRSLRDTLQRVLVHSMARKGSTSSYRRTRAASGVSLADPTAEGCVNKPRNGSLAAMPLGSIIRSLFITSVSCSAILQVPIIRMMLILAHSENPILNPDKNPFLHFLLKKTFYAQFCGGETPAEVRLTMKNLKAIGFNGVILTYAKEAMMDPKAAQIANIDNICEETDHDISTEIEPWHNSTMETINLAESGDFVALKLTGSGRVALHLLSQNKEPSPSLSRCIHTICASAQNRGIRLIFDAEQDAFQTGIDSWTMMFARKYNTADATTLYGTYQAYRKATPATISRHLSEAQEGGFKLGVKLVRGAYLGSDPRGCFWNTKSETDTTYDSITSAILTRQWNPITAGKGKFPNTHLVLATHNTDSVNQARDIYEAGSAKSGAIVAQLQGMADEIGYEIIQARDNNRSATLPTYKYLVWGTTGECMKYLVRRAYENRDAVQRTKSSRDTIVSELIARVKRTFSFYAQ</sequence>
<dbReference type="AlphaFoldDB" id="A0A0N0DCL3"/>
<name>A0A0N0DCL3_FUSLA</name>
<evidence type="ECO:0000256" key="3">
    <source>
        <dbReference type="ARBA" id="ARBA00023002"/>
    </source>
</evidence>
<dbReference type="SUPFAM" id="SSF51730">
    <property type="entry name" value="FAD-linked oxidoreductase"/>
    <property type="match status" value="1"/>
</dbReference>
<protein>
    <recommendedName>
        <fullName evidence="2 5">Proline dehydrogenase</fullName>
        <ecNumber evidence="2 5">1.5.5.2</ecNumber>
    </recommendedName>
</protein>
<dbReference type="PANTHER" id="PTHR13914">
    <property type="entry name" value="PROLINE OXIDASE"/>
    <property type="match status" value="1"/>
</dbReference>
<accession>A0A0N0DCL3</accession>
<organism evidence="7 8">
    <name type="scientific">Fusarium langsethiae</name>
    <dbReference type="NCBI Taxonomy" id="179993"/>
    <lineage>
        <taxon>Eukaryota</taxon>
        <taxon>Fungi</taxon>
        <taxon>Dikarya</taxon>
        <taxon>Ascomycota</taxon>
        <taxon>Pezizomycotina</taxon>
        <taxon>Sordariomycetes</taxon>
        <taxon>Hypocreomycetidae</taxon>
        <taxon>Hypocreales</taxon>
        <taxon>Nectriaceae</taxon>
        <taxon>Fusarium</taxon>
    </lineage>
</organism>
<gene>
    <name evidence="7" type="ORF">FLAG1_08816</name>
</gene>
<feature type="domain" description="Proline dehydrogenase" evidence="6">
    <location>
        <begin position="136"/>
        <end position="450"/>
    </location>
</feature>
<dbReference type="InterPro" id="IPR002872">
    <property type="entry name" value="Proline_DH_dom"/>
</dbReference>
<dbReference type="GO" id="GO:0005739">
    <property type="term" value="C:mitochondrion"/>
    <property type="evidence" value="ECO:0007669"/>
    <property type="project" value="TreeGrafter"/>
</dbReference>
<dbReference type="Proteomes" id="UP000037904">
    <property type="component" value="Unassembled WGS sequence"/>
</dbReference>
<evidence type="ECO:0000256" key="1">
    <source>
        <dbReference type="ARBA" id="ARBA00005869"/>
    </source>
</evidence>
<keyword evidence="3 5" id="KW-0560">Oxidoreductase</keyword>
<dbReference type="EC" id="1.5.5.2" evidence="2 5"/>
<evidence type="ECO:0000259" key="6">
    <source>
        <dbReference type="Pfam" id="PF01619"/>
    </source>
</evidence>
<evidence type="ECO:0000256" key="4">
    <source>
        <dbReference type="ARBA" id="ARBA00023062"/>
    </source>
</evidence>
<evidence type="ECO:0000313" key="7">
    <source>
        <dbReference type="EMBL" id="KPA38351.1"/>
    </source>
</evidence>
<dbReference type="GO" id="GO:0010133">
    <property type="term" value="P:L-proline catabolic process to L-glutamate"/>
    <property type="evidence" value="ECO:0007669"/>
    <property type="project" value="TreeGrafter"/>
</dbReference>
<evidence type="ECO:0000313" key="8">
    <source>
        <dbReference type="Proteomes" id="UP000037904"/>
    </source>
</evidence>
<comment type="cofactor">
    <cofactor evidence="5">
        <name>FAD</name>
        <dbReference type="ChEBI" id="CHEBI:57692"/>
    </cofactor>
</comment>
<keyword evidence="4 5" id="KW-0642">Proline metabolism</keyword>
<dbReference type="InterPro" id="IPR029041">
    <property type="entry name" value="FAD-linked_oxidoreductase-like"/>
</dbReference>
<evidence type="ECO:0000256" key="5">
    <source>
        <dbReference type="RuleBase" id="RU364054"/>
    </source>
</evidence>
<dbReference type="Pfam" id="PF01619">
    <property type="entry name" value="Pro_dh"/>
    <property type="match status" value="1"/>
</dbReference>
<dbReference type="InterPro" id="IPR015659">
    <property type="entry name" value="Proline_oxidase"/>
</dbReference>
<evidence type="ECO:0000256" key="2">
    <source>
        <dbReference type="ARBA" id="ARBA00012695"/>
    </source>
</evidence>
<dbReference type="GO" id="GO:0071949">
    <property type="term" value="F:FAD binding"/>
    <property type="evidence" value="ECO:0007669"/>
    <property type="project" value="TreeGrafter"/>
</dbReference>
<dbReference type="PANTHER" id="PTHR13914:SF30">
    <property type="entry name" value="PROLINE DEHYDROGENASE"/>
    <property type="match status" value="1"/>
</dbReference>
<reference evidence="7 8" key="1">
    <citation type="submission" date="2015-04" db="EMBL/GenBank/DDBJ databases">
        <title>The draft genome sequence of Fusarium langsethiae, a T-2/HT-2 mycotoxin producer.</title>
        <authorList>
            <person name="Lysoe E."/>
            <person name="Divon H.H."/>
            <person name="Terzi V."/>
            <person name="Orru L."/>
            <person name="Lamontanara A."/>
            <person name="Kolseth A.-K."/>
            <person name="Frandsen R.J."/>
            <person name="Nielsen K."/>
            <person name="Thrane U."/>
        </authorList>
    </citation>
    <scope>NUCLEOTIDE SEQUENCE [LARGE SCALE GENOMIC DNA]</scope>
    <source>
        <strain evidence="7 8">Fl201059</strain>
    </source>
</reference>
<comment type="similarity">
    <text evidence="1 5">Belongs to the proline oxidase family.</text>
</comment>
<comment type="catalytic activity">
    <reaction evidence="5">
        <text>L-proline + a quinone = (S)-1-pyrroline-5-carboxylate + a quinol + H(+)</text>
        <dbReference type="Rhea" id="RHEA:23784"/>
        <dbReference type="ChEBI" id="CHEBI:15378"/>
        <dbReference type="ChEBI" id="CHEBI:17388"/>
        <dbReference type="ChEBI" id="CHEBI:24646"/>
        <dbReference type="ChEBI" id="CHEBI:60039"/>
        <dbReference type="ChEBI" id="CHEBI:132124"/>
        <dbReference type="EC" id="1.5.5.2"/>
    </reaction>
</comment>
<dbReference type="Gene3D" id="3.20.20.220">
    <property type="match status" value="1"/>
</dbReference>
<keyword evidence="5" id="KW-0274">FAD</keyword>
<comment type="caution">
    <text evidence="7">The sequence shown here is derived from an EMBL/GenBank/DDBJ whole genome shotgun (WGS) entry which is preliminary data.</text>
</comment>
<proteinExistence type="inferred from homology"/>
<comment type="function">
    <text evidence="5">Converts proline to delta-1-pyrroline-5-carboxylate.</text>
</comment>
<dbReference type="GO" id="GO:0004657">
    <property type="term" value="F:proline dehydrogenase activity"/>
    <property type="evidence" value="ECO:0007669"/>
    <property type="project" value="UniProtKB-EC"/>
</dbReference>
<keyword evidence="5" id="KW-0285">Flavoprotein</keyword>
<dbReference type="EMBL" id="JXCE01000288">
    <property type="protein sequence ID" value="KPA38351.1"/>
    <property type="molecule type" value="Genomic_DNA"/>
</dbReference>